<comment type="caution">
    <text evidence="2">The sequence shown here is derived from an EMBL/GenBank/DDBJ whole genome shotgun (WGS) entry which is preliminary data.</text>
</comment>
<evidence type="ECO:0008006" key="4">
    <source>
        <dbReference type="Google" id="ProtNLM"/>
    </source>
</evidence>
<accession>A0ABR2H8E0</accession>
<name>A0ABR2H8E0_9EUKA</name>
<dbReference type="Proteomes" id="UP001470230">
    <property type="component" value="Unassembled WGS sequence"/>
</dbReference>
<proteinExistence type="predicted"/>
<evidence type="ECO:0000313" key="1">
    <source>
        <dbReference type="EMBL" id="KAK8834810.1"/>
    </source>
</evidence>
<organism evidence="2 3">
    <name type="scientific">Tritrichomonas musculus</name>
    <dbReference type="NCBI Taxonomy" id="1915356"/>
    <lineage>
        <taxon>Eukaryota</taxon>
        <taxon>Metamonada</taxon>
        <taxon>Parabasalia</taxon>
        <taxon>Tritrichomonadida</taxon>
        <taxon>Tritrichomonadidae</taxon>
        <taxon>Tritrichomonas</taxon>
    </lineage>
</organism>
<dbReference type="EMBL" id="JAPFFF010000038">
    <property type="protein sequence ID" value="KAK8842475.1"/>
    <property type="molecule type" value="Genomic_DNA"/>
</dbReference>
<dbReference type="EMBL" id="JAPFFF010000297">
    <property type="protein sequence ID" value="KAK8834810.1"/>
    <property type="molecule type" value="Genomic_DNA"/>
</dbReference>
<keyword evidence="3" id="KW-1185">Reference proteome</keyword>
<protein>
    <recommendedName>
        <fullName evidence="4">DUF3447 domain-containing protein</fullName>
    </recommendedName>
</protein>
<evidence type="ECO:0000313" key="2">
    <source>
        <dbReference type="EMBL" id="KAK8842475.1"/>
    </source>
</evidence>
<evidence type="ECO:0000313" key="3">
    <source>
        <dbReference type="Proteomes" id="UP001470230"/>
    </source>
</evidence>
<gene>
    <name evidence="1" type="ORF">M9Y10_024204</name>
    <name evidence="2" type="ORF">M9Y10_026063</name>
</gene>
<sequence length="109" mass="13020">MNNVPLESSLWIYGIHSINAEFIHLLESCPFKLKDTTHEDCLKEAIKCHHNDIANYIINNLLNQTSEKVAFWSIRFYNYSFFSDDIFNDVFFYHLCKDEHYTLVEDTLY</sequence>
<reference evidence="2 3" key="1">
    <citation type="submission" date="2024-04" db="EMBL/GenBank/DDBJ databases">
        <title>Tritrichomonas musculus Genome.</title>
        <authorList>
            <person name="Alves-Ferreira E."/>
            <person name="Grigg M."/>
            <person name="Lorenzi H."/>
            <person name="Galac M."/>
        </authorList>
    </citation>
    <scope>NUCLEOTIDE SEQUENCE [LARGE SCALE GENOMIC DNA]</scope>
    <source>
        <strain evidence="2 3">EAF2021</strain>
    </source>
</reference>